<keyword evidence="2" id="KW-1185">Reference proteome</keyword>
<dbReference type="EMBL" id="MRZU01000002">
    <property type="protein sequence ID" value="OUJ19342.1"/>
    <property type="molecule type" value="Genomic_DNA"/>
</dbReference>
<dbReference type="Proteomes" id="UP000195137">
    <property type="component" value="Unassembled WGS sequence"/>
</dbReference>
<organism evidence="1 2">
    <name type="scientific">Methanonatronarchaeum thermophilum</name>
    <dbReference type="NCBI Taxonomy" id="1927129"/>
    <lineage>
        <taxon>Archaea</taxon>
        <taxon>Methanobacteriati</taxon>
        <taxon>Methanobacteriota</taxon>
        <taxon>Methanonatronarchaeia</taxon>
        <taxon>Methanonatronarchaeales</taxon>
        <taxon>Methanonatronarchaeaceae</taxon>
        <taxon>Methanonatronarchaeum</taxon>
    </lineage>
</organism>
<accession>A0A1Y3GD03</accession>
<sequence length="312" mass="36857">MSTEFFELVLNKKNRRRNRYEEEIKKELIIFYPHIEGTKEPKGEPKPTWNNVYKHLENKYPDISESQIKGYKYKLNLPKDPKKINEKLKEHDKVKKVIKIRGVYYKGNKCNMDENVFLPLVVLEEPVSDSLEDVDYSCSFEIRLQLLENIREPDLLHAIYKRVDDEQEEDEIKGLRGERVVSSSLIDAEEDGIIDEFLFTGSIHDGENLDFSFNFNKNSSEGYIEVKNWNVEGWGSNLAQRHVENQINSRFRDDMDYKIVITFGVPEKDIEDWLDEDIHHINCGEFIDSEKTLQKNLRKYSETIKDKLSQII</sequence>
<proteinExistence type="predicted"/>
<name>A0A1Y3GD03_9EURY</name>
<dbReference type="AlphaFoldDB" id="A0A1Y3GD03"/>
<protein>
    <submittedName>
        <fullName evidence="1">Uncharacterized protein</fullName>
    </submittedName>
</protein>
<gene>
    <name evidence="1" type="ORF">AMET1_0011</name>
</gene>
<comment type="caution">
    <text evidence="1">The sequence shown here is derived from an EMBL/GenBank/DDBJ whole genome shotgun (WGS) entry which is preliminary data.</text>
</comment>
<evidence type="ECO:0000313" key="1">
    <source>
        <dbReference type="EMBL" id="OUJ19342.1"/>
    </source>
</evidence>
<evidence type="ECO:0000313" key="2">
    <source>
        <dbReference type="Proteomes" id="UP000195137"/>
    </source>
</evidence>
<dbReference type="RefSeq" id="WP_086636446.1">
    <property type="nucleotide sequence ID" value="NZ_MRZU01000002.1"/>
</dbReference>
<reference evidence="1 2" key="1">
    <citation type="submission" date="2016-12" db="EMBL/GenBank/DDBJ databases">
        <title>Discovery of methanogenic haloarchaea.</title>
        <authorList>
            <person name="Sorokin D.Y."/>
            <person name="Makarova K.S."/>
            <person name="Abbas B."/>
            <person name="Ferrer M."/>
            <person name="Golyshin P.N."/>
        </authorList>
    </citation>
    <scope>NUCLEOTIDE SEQUENCE [LARGE SCALE GENOMIC DNA]</scope>
    <source>
        <strain evidence="1">AMET1</strain>
    </source>
</reference>